<gene>
    <name evidence="7" type="ORF">GCM10022240_00800</name>
</gene>
<comment type="caution">
    <text evidence="7">The sequence shown here is derived from an EMBL/GenBank/DDBJ whole genome shotgun (WGS) entry which is preliminary data.</text>
</comment>
<protein>
    <submittedName>
        <fullName evidence="7">DEAD/DEAH box helicase</fullName>
    </submittedName>
</protein>
<dbReference type="Pfam" id="PF00271">
    <property type="entry name" value="Helicase_C"/>
    <property type="match status" value="1"/>
</dbReference>
<keyword evidence="1" id="KW-0547">Nucleotide-binding</keyword>
<evidence type="ECO:0000313" key="8">
    <source>
        <dbReference type="Proteomes" id="UP001500540"/>
    </source>
</evidence>
<dbReference type="Gene3D" id="3.40.50.300">
    <property type="entry name" value="P-loop containing nucleotide triphosphate hydrolases"/>
    <property type="match status" value="2"/>
</dbReference>
<dbReference type="GO" id="GO:0004386">
    <property type="term" value="F:helicase activity"/>
    <property type="evidence" value="ECO:0007669"/>
    <property type="project" value="UniProtKB-KW"/>
</dbReference>
<dbReference type="PROSITE" id="PS51194">
    <property type="entry name" value="HELICASE_CTER"/>
    <property type="match status" value="1"/>
</dbReference>
<evidence type="ECO:0000313" key="7">
    <source>
        <dbReference type="EMBL" id="GAA3751460.1"/>
    </source>
</evidence>
<organism evidence="7 8">
    <name type="scientific">Microbacterium kribbense</name>
    <dbReference type="NCBI Taxonomy" id="433645"/>
    <lineage>
        <taxon>Bacteria</taxon>
        <taxon>Bacillati</taxon>
        <taxon>Actinomycetota</taxon>
        <taxon>Actinomycetes</taxon>
        <taxon>Micrococcales</taxon>
        <taxon>Microbacteriaceae</taxon>
        <taxon>Microbacterium</taxon>
    </lineage>
</organism>
<proteinExistence type="predicted"/>
<dbReference type="InterPro" id="IPR011545">
    <property type="entry name" value="DEAD/DEAH_box_helicase_dom"/>
</dbReference>
<evidence type="ECO:0000256" key="4">
    <source>
        <dbReference type="ARBA" id="ARBA00022840"/>
    </source>
</evidence>
<dbReference type="Pfam" id="PF12029">
    <property type="entry name" value="DUF3516"/>
    <property type="match status" value="1"/>
</dbReference>
<dbReference type="InterPro" id="IPR050699">
    <property type="entry name" value="RNA-DNA_Helicase"/>
</dbReference>
<keyword evidence="3 7" id="KW-0347">Helicase</keyword>
<dbReference type="EMBL" id="BAABAF010000001">
    <property type="protein sequence ID" value="GAA3751460.1"/>
    <property type="molecule type" value="Genomic_DNA"/>
</dbReference>
<dbReference type="PROSITE" id="PS51192">
    <property type="entry name" value="HELICASE_ATP_BIND_1"/>
    <property type="match status" value="1"/>
</dbReference>
<dbReference type="SUPFAM" id="SSF52540">
    <property type="entry name" value="P-loop containing nucleoside triphosphate hydrolases"/>
    <property type="match status" value="1"/>
</dbReference>
<reference evidence="8" key="1">
    <citation type="journal article" date="2019" name="Int. J. Syst. Evol. Microbiol.">
        <title>The Global Catalogue of Microorganisms (GCM) 10K type strain sequencing project: providing services to taxonomists for standard genome sequencing and annotation.</title>
        <authorList>
            <consortium name="The Broad Institute Genomics Platform"/>
            <consortium name="The Broad Institute Genome Sequencing Center for Infectious Disease"/>
            <person name="Wu L."/>
            <person name="Ma J."/>
        </authorList>
    </citation>
    <scope>NUCLEOTIDE SEQUENCE [LARGE SCALE GENOMIC DNA]</scope>
    <source>
        <strain evidence="8">JCM 16950</strain>
    </source>
</reference>
<keyword evidence="4" id="KW-0067">ATP-binding</keyword>
<evidence type="ECO:0000259" key="5">
    <source>
        <dbReference type="PROSITE" id="PS51192"/>
    </source>
</evidence>
<evidence type="ECO:0000256" key="3">
    <source>
        <dbReference type="ARBA" id="ARBA00022806"/>
    </source>
</evidence>
<dbReference type="SMART" id="SM00487">
    <property type="entry name" value="DEXDc"/>
    <property type="match status" value="1"/>
</dbReference>
<evidence type="ECO:0000259" key="6">
    <source>
        <dbReference type="PROSITE" id="PS51194"/>
    </source>
</evidence>
<dbReference type="InterPro" id="IPR001650">
    <property type="entry name" value="Helicase_C-like"/>
</dbReference>
<dbReference type="Pfam" id="PF00270">
    <property type="entry name" value="DEAD"/>
    <property type="match status" value="1"/>
</dbReference>
<feature type="domain" description="Helicase ATP-binding" evidence="5">
    <location>
        <begin position="54"/>
        <end position="210"/>
    </location>
</feature>
<dbReference type="SMART" id="SM00490">
    <property type="entry name" value="HELICc"/>
    <property type="match status" value="1"/>
</dbReference>
<accession>A0ABP7FY46</accession>
<dbReference type="PANTHER" id="PTHR12131:SF1">
    <property type="entry name" value="ATP-DEPENDENT RNA HELICASE SUPV3L1, MITOCHONDRIAL-RELATED"/>
    <property type="match status" value="1"/>
</dbReference>
<dbReference type="Proteomes" id="UP001500540">
    <property type="component" value="Unassembled WGS sequence"/>
</dbReference>
<keyword evidence="2" id="KW-0378">Hydrolase</keyword>
<feature type="domain" description="Helicase C-terminal" evidence="6">
    <location>
        <begin position="234"/>
        <end position="426"/>
    </location>
</feature>
<sequence>MRSTDVRQTQRVTDTLLDRLHGAARADLDAVYDAFVGWAEGLGLSLYPAQDEAVIELVSGSNVVLSTPTGTGKSLVAVAAHAAALAAGTRSYYTAPIKALVSEKFFALVDTFGAENVGMVTGDSSVNPDAPIVCCTAEILANMALRHGADTPVDQVVMDEFHYYGDPDRGWAWQVPLLLLPRAQFLLMSATLGDVADIAADLSARTGRATALVTGVERPVPLNFAYERRPVHEVVEALLENTEIPVYIVHFSQAAAAERAQALSSMKVATRAQRDEIADAIGGFRFSTGFGKTLSRLVRAGIGIHHAGMLPRYRRLVETLAQRGLLRVICGTDTLGVGINVPIRTVVITELAKFDGTRMRQLTAREFHQVAGRAGRAGFDPYGNVVVMAPEWEIENAAALAKAADNPAKRKKIVRKKAPVGAINWGQGSFDRLVAAVPEPLVPQLPLTAAMLINVIARGGDVFAHVRSLVFDNHQTRPQQYALARRALAIFRTLRDAGIVEVASTGGIRLTVDLQPNFALNQPLSPFALAAIDLLDPDDAPDAAGSGHYALDVVSVIEATLDDPRAILAQQEHKARGEAIGAMKAEGLDYDQRMDALDEITYPKPLDELLRQSYEVFASSQPWVRDFELSPKSVVRDMFERAMSFAEFVSFYQLTRSEGLVLRYLSDAYRAIRQTVPLEARTSELLDVIEWLGELVRQVDSSLVDEWEALIHPVAEADAPVVPPAPTSVVANRRAFTVLVRNELFRRVQLAARQRDDELVELDPDAGWPAALDGYFAEHDSIGIDGRARSPRLCAIDEDDAAGVWRIEQTIDDPAGDHDWRIRAEVDLAESADAGTAVVRVAEVVRL</sequence>
<dbReference type="PANTHER" id="PTHR12131">
    <property type="entry name" value="ATP-DEPENDENT RNA AND DNA HELICASE"/>
    <property type="match status" value="1"/>
</dbReference>
<dbReference type="InterPro" id="IPR027417">
    <property type="entry name" value="P-loop_NTPase"/>
</dbReference>
<dbReference type="InterPro" id="IPR014001">
    <property type="entry name" value="Helicase_ATP-bd"/>
</dbReference>
<dbReference type="InterPro" id="IPR021904">
    <property type="entry name" value="DUF3516"/>
</dbReference>
<evidence type="ECO:0000256" key="2">
    <source>
        <dbReference type="ARBA" id="ARBA00022801"/>
    </source>
</evidence>
<evidence type="ECO:0000256" key="1">
    <source>
        <dbReference type="ARBA" id="ARBA00022741"/>
    </source>
</evidence>
<dbReference type="CDD" id="cd17921">
    <property type="entry name" value="DEXHc_Ski2"/>
    <property type="match status" value="1"/>
</dbReference>
<name>A0ABP7FY46_9MICO</name>
<keyword evidence="8" id="KW-1185">Reference proteome</keyword>